<dbReference type="SUPFAM" id="SSF55811">
    <property type="entry name" value="Nudix"/>
    <property type="match status" value="1"/>
</dbReference>
<name>A0A843YHW7_9RHOB</name>
<dbReference type="AlphaFoldDB" id="A0A843YHW7"/>
<dbReference type="InterPro" id="IPR015797">
    <property type="entry name" value="NUDIX_hydrolase-like_dom_sf"/>
</dbReference>
<dbReference type="PANTHER" id="PTHR43736:SF1">
    <property type="entry name" value="DIHYDRONEOPTERIN TRIPHOSPHATE DIPHOSPHATASE"/>
    <property type="match status" value="1"/>
</dbReference>
<dbReference type="Pfam" id="PF00293">
    <property type="entry name" value="NUDIX"/>
    <property type="match status" value="1"/>
</dbReference>
<evidence type="ECO:0000313" key="4">
    <source>
        <dbReference type="Proteomes" id="UP000444174"/>
    </source>
</evidence>
<keyword evidence="4" id="KW-1185">Reference proteome</keyword>
<dbReference type="CDD" id="cd04673">
    <property type="entry name" value="NUDIX_ADPRase"/>
    <property type="match status" value="1"/>
</dbReference>
<dbReference type="Proteomes" id="UP000444174">
    <property type="component" value="Unassembled WGS sequence"/>
</dbReference>
<dbReference type="PRINTS" id="PR00502">
    <property type="entry name" value="NUDIXFAMILY"/>
</dbReference>
<dbReference type="InterPro" id="IPR020476">
    <property type="entry name" value="Nudix_hydrolase"/>
</dbReference>
<reference evidence="3 4" key="1">
    <citation type="submission" date="2019-10" db="EMBL/GenBank/DDBJ databases">
        <title>Epibacterium sp. nov., isolated from seawater.</title>
        <authorList>
            <person name="Zhang X."/>
            <person name="Li N."/>
        </authorList>
    </citation>
    <scope>NUCLEOTIDE SEQUENCE [LARGE SCALE GENOMIC DNA]</scope>
    <source>
        <strain evidence="3 4">SM1979</strain>
    </source>
</reference>
<dbReference type="GO" id="GO:0016787">
    <property type="term" value="F:hydrolase activity"/>
    <property type="evidence" value="ECO:0007669"/>
    <property type="project" value="UniProtKB-KW"/>
</dbReference>
<dbReference type="EMBL" id="WIBF01000005">
    <property type="protein sequence ID" value="MQQ08739.1"/>
    <property type="molecule type" value="Genomic_DNA"/>
</dbReference>
<dbReference type="InterPro" id="IPR000086">
    <property type="entry name" value="NUDIX_hydrolase_dom"/>
</dbReference>
<dbReference type="PANTHER" id="PTHR43736">
    <property type="entry name" value="ADP-RIBOSE PYROPHOSPHATASE"/>
    <property type="match status" value="1"/>
</dbReference>
<dbReference type="PROSITE" id="PS51462">
    <property type="entry name" value="NUDIX"/>
    <property type="match status" value="1"/>
</dbReference>
<sequence>MSPAQRPVLGAIAAVCHVIDGRAHVLLVQRGKEPNRGAWGFPGGHVERGEVIVAAALRELHEETSITAKPLETLPPLDVIERNAQGDVTLHYVLGAVLCAYETGTPTALDDAADVRWVPVDDIETLGLDLLHQVAEVARKAQARILLNA</sequence>
<dbReference type="RefSeq" id="WP_153215688.1">
    <property type="nucleotide sequence ID" value="NZ_WIBF01000005.1"/>
</dbReference>
<feature type="domain" description="Nudix hydrolase" evidence="2">
    <location>
        <begin position="3"/>
        <end position="142"/>
    </location>
</feature>
<gene>
    <name evidence="3" type="ORF">GFB49_09765</name>
</gene>
<organism evidence="3 4">
    <name type="scientific">Tritonibacter litoralis</name>
    <dbReference type="NCBI Taxonomy" id="2662264"/>
    <lineage>
        <taxon>Bacteria</taxon>
        <taxon>Pseudomonadati</taxon>
        <taxon>Pseudomonadota</taxon>
        <taxon>Alphaproteobacteria</taxon>
        <taxon>Rhodobacterales</taxon>
        <taxon>Paracoccaceae</taxon>
        <taxon>Tritonibacter</taxon>
    </lineage>
</organism>
<dbReference type="Gene3D" id="3.90.79.10">
    <property type="entry name" value="Nucleoside Triphosphate Pyrophosphohydrolase"/>
    <property type="match status" value="1"/>
</dbReference>
<evidence type="ECO:0000313" key="3">
    <source>
        <dbReference type="EMBL" id="MQQ08739.1"/>
    </source>
</evidence>
<evidence type="ECO:0000259" key="2">
    <source>
        <dbReference type="PROSITE" id="PS51462"/>
    </source>
</evidence>
<protein>
    <submittedName>
        <fullName evidence="3">NUDIX domain-containing protein</fullName>
    </submittedName>
</protein>
<comment type="caution">
    <text evidence="3">The sequence shown here is derived from an EMBL/GenBank/DDBJ whole genome shotgun (WGS) entry which is preliminary data.</text>
</comment>
<keyword evidence="1" id="KW-0378">Hydrolase</keyword>
<proteinExistence type="predicted"/>
<evidence type="ECO:0000256" key="1">
    <source>
        <dbReference type="ARBA" id="ARBA00022801"/>
    </source>
</evidence>
<accession>A0A843YHW7</accession>